<proteinExistence type="predicted"/>
<gene>
    <name evidence="1" type="ORF">BCV72DRAFT_141020</name>
</gene>
<accession>A0A1X0R002</accession>
<dbReference type="SUPFAM" id="SSF51735">
    <property type="entry name" value="NAD(P)-binding Rossmann-fold domains"/>
    <property type="match status" value="1"/>
</dbReference>
<dbReference type="Gene3D" id="3.40.50.720">
    <property type="entry name" value="NAD(P)-binding Rossmann-like Domain"/>
    <property type="match status" value="1"/>
</dbReference>
<dbReference type="AlphaFoldDB" id="A0A1X0R002"/>
<reference evidence="1" key="1">
    <citation type="journal article" date="2016" name="Proc. Natl. Acad. Sci. U.S.A.">
        <title>Lipid metabolic changes in an early divergent fungus govern the establishment of a mutualistic symbiosis with endobacteria.</title>
        <authorList>
            <person name="Lastovetsky O.A."/>
            <person name="Gaspar M.L."/>
            <person name="Mondo S.J."/>
            <person name="LaButti K.M."/>
            <person name="Sandor L."/>
            <person name="Grigoriev I.V."/>
            <person name="Henry S.A."/>
            <person name="Pawlowska T.E."/>
        </authorList>
    </citation>
    <scope>NUCLEOTIDE SEQUENCE [LARGE SCALE GENOMIC DNA]</scope>
    <source>
        <strain evidence="1">ATCC 52814</strain>
    </source>
</reference>
<dbReference type="VEuPathDB" id="FungiDB:BCV72DRAFT_141020"/>
<dbReference type="InterPro" id="IPR036291">
    <property type="entry name" value="NAD(P)-bd_dom_sf"/>
</dbReference>
<evidence type="ECO:0000313" key="1">
    <source>
        <dbReference type="EMBL" id="ORE05330.1"/>
    </source>
</evidence>
<dbReference type="Proteomes" id="UP000242414">
    <property type="component" value="Unassembled WGS sequence"/>
</dbReference>
<dbReference type="EMBL" id="KV921947">
    <property type="protein sequence ID" value="ORE05330.1"/>
    <property type="molecule type" value="Genomic_DNA"/>
</dbReference>
<organism evidence="1">
    <name type="scientific">Rhizopus microsporus var. microsporus</name>
    <dbReference type="NCBI Taxonomy" id="86635"/>
    <lineage>
        <taxon>Eukaryota</taxon>
        <taxon>Fungi</taxon>
        <taxon>Fungi incertae sedis</taxon>
        <taxon>Mucoromycota</taxon>
        <taxon>Mucoromycotina</taxon>
        <taxon>Mucoromycetes</taxon>
        <taxon>Mucorales</taxon>
        <taxon>Mucorineae</taxon>
        <taxon>Rhizopodaceae</taxon>
        <taxon>Rhizopus</taxon>
    </lineage>
</organism>
<protein>
    <recommendedName>
        <fullName evidence="2">NAD(P)-binding domain-containing protein</fullName>
    </recommendedName>
</protein>
<name>A0A1X0R002_RHIZD</name>
<dbReference type="OrthoDB" id="2223205at2759"/>
<evidence type="ECO:0008006" key="2">
    <source>
        <dbReference type="Google" id="ProtNLM"/>
    </source>
</evidence>
<sequence length="395" mass="45526">MASSVDTPIIEKKKPKYILITHGDSYLGHTLAIYLTEQIYKHDTKKHWFVRVICKEKTQYKEEYEKRNIDVKEVDYESQPMIREAMKGHVKTMIFNPFTHDDRLIMQGLNVLEAAREEMISFMITISSFGVTTARPDTGSPMCQFLAIEQKLKEFNTFGKWIIFRIPFIQQYLHFWSKMVEDRRILGMPISQTDSLETVHIKDICASVAQAALSKKAMVWGTKYPQKRVYELRSAPSLTLYNMAKSLSESLKEDGQAPEIHSAVVTEEQMEHYLKMLASGSSVAKMHRILGPMSLGVCIDSYKPGLLYNVYHGVGRILFSAALKEEDDPRWYPCPANALTPFCIQLIMDHFKTARNPEWSPVVDNPTDIRDLTGNDPIPVSRFFMNNRRQFRGNH</sequence>